<comment type="caution">
    <text evidence="3">The sequence shown here is derived from an EMBL/GenBank/DDBJ whole genome shotgun (WGS) entry which is preliminary data.</text>
</comment>
<evidence type="ECO:0000256" key="1">
    <source>
        <dbReference type="SAM" id="Coils"/>
    </source>
</evidence>
<keyword evidence="1" id="KW-0175">Coiled coil</keyword>
<gene>
    <name evidence="3" type="ORF">CLODIP_2_CD05936</name>
</gene>
<sequence length="288" mass="32964">MDGENSKSSVNLNFLLSQNLLQSLHRNFNITTTIRMNDVSNYQTSTDEPNCKTEENMKMDIDSVPPSETKSGGKLWNRDSKESEYLNEKKLKNRSLGSCPKSPVKVIDTQDVEQLLLERNQMAKIAYDVCCMFIDDQNFNCNQDSADSGISEQEEQQVTENSLKNKSKRCDEVAVVPARMTRSQSKAAETVETSTQRTESNPVFSLENFLSLNNDAFQKAMLNAVKGTEVGALLNELEQQREENNRLEKYLTKLEQRRNALKLYYATTQNLIFQSDHEVTQIQTRRFD</sequence>
<accession>A0A8S1CQ52</accession>
<evidence type="ECO:0000313" key="4">
    <source>
        <dbReference type="Proteomes" id="UP000494165"/>
    </source>
</evidence>
<evidence type="ECO:0000313" key="3">
    <source>
        <dbReference type="EMBL" id="CAB3371377.1"/>
    </source>
</evidence>
<reference evidence="3 4" key="1">
    <citation type="submission" date="2020-04" db="EMBL/GenBank/DDBJ databases">
        <authorList>
            <person name="Alioto T."/>
            <person name="Alioto T."/>
            <person name="Gomez Garrido J."/>
        </authorList>
    </citation>
    <scope>NUCLEOTIDE SEQUENCE [LARGE SCALE GENOMIC DNA]</scope>
</reference>
<feature type="region of interest" description="Disordered" evidence="2">
    <location>
        <begin position="145"/>
        <end position="164"/>
    </location>
</feature>
<name>A0A8S1CQ52_9INSE</name>
<feature type="region of interest" description="Disordered" evidence="2">
    <location>
        <begin position="61"/>
        <end position="81"/>
    </location>
</feature>
<keyword evidence="4" id="KW-1185">Reference proteome</keyword>
<proteinExistence type="predicted"/>
<organism evidence="3 4">
    <name type="scientific">Cloeon dipterum</name>
    <dbReference type="NCBI Taxonomy" id="197152"/>
    <lineage>
        <taxon>Eukaryota</taxon>
        <taxon>Metazoa</taxon>
        <taxon>Ecdysozoa</taxon>
        <taxon>Arthropoda</taxon>
        <taxon>Hexapoda</taxon>
        <taxon>Insecta</taxon>
        <taxon>Pterygota</taxon>
        <taxon>Palaeoptera</taxon>
        <taxon>Ephemeroptera</taxon>
        <taxon>Pisciforma</taxon>
        <taxon>Baetidae</taxon>
        <taxon>Cloeon</taxon>
    </lineage>
</organism>
<feature type="coiled-coil region" evidence="1">
    <location>
        <begin position="230"/>
        <end position="257"/>
    </location>
</feature>
<evidence type="ECO:0000256" key="2">
    <source>
        <dbReference type="SAM" id="MobiDB-lite"/>
    </source>
</evidence>
<dbReference type="Proteomes" id="UP000494165">
    <property type="component" value="Unassembled WGS sequence"/>
</dbReference>
<dbReference type="AlphaFoldDB" id="A0A8S1CQ52"/>
<protein>
    <submittedName>
        <fullName evidence="3">Uncharacterized protein</fullName>
    </submittedName>
</protein>
<dbReference type="EMBL" id="CADEPI010000060">
    <property type="protein sequence ID" value="CAB3371377.1"/>
    <property type="molecule type" value="Genomic_DNA"/>
</dbReference>